<reference evidence="2" key="1">
    <citation type="submission" date="2020-02" db="EMBL/GenBank/DDBJ databases">
        <authorList>
            <person name="Meier V. D."/>
        </authorList>
    </citation>
    <scope>NUCLEOTIDE SEQUENCE</scope>
    <source>
        <strain evidence="2">AVDCRST_MAG39</strain>
    </source>
</reference>
<accession>A0A6J4SWQ5</accession>
<name>A0A6J4SWQ5_9SPHN</name>
<feature type="chain" id="PRO_5026831636" description="DUF1223 domain-containing protein" evidence="1">
    <location>
        <begin position="31"/>
        <end position="240"/>
    </location>
</feature>
<protein>
    <recommendedName>
        <fullName evidence="3">DUF1223 domain-containing protein</fullName>
    </recommendedName>
</protein>
<dbReference type="Pfam" id="PF06764">
    <property type="entry name" value="DUF1223"/>
    <property type="match status" value="1"/>
</dbReference>
<keyword evidence="1" id="KW-0732">Signal</keyword>
<proteinExistence type="predicted"/>
<dbReference type="EMBL" id="CADCVW010000071">
    <property type="protein sequence ID" value="CAA9507280.1"/>
    <property type="molecule type" value="Genomic_DNA"/>
</dbReference>
<feature type="signal peptide" evidence="1">
    <location>
        <begin position="1"/>
        <end position="30"/>
    </location>
</feature>
<gene>
    <name evidence="2" type="ORF">AVDCRST_MAG39-1714</name>
</gene>
<dbReference type="AlphaFoldDB" id="A0A6J4SWQ5"/>
<dbReference type="InterPro" id="IPR036249">
    <property type="entry name" value="Thioredoxin-like_sf"/>
</dbReference>
<evidence type="ECO:0000313" key="2">
    <source>
        <dbReference type="EMBL" id="CAA9507280.1"/>
    </source>
</evidence>
<sequence length="240" mass="25195">MPLIRAIIAGSALLSGAALLLSAGSSIAHAADAARPTVIELYQSQGCSSCPPANAILNRLAKTRPDLLPLSFAVTYWDRLGWKDEFAAPAYTQRQYDYAGALWRGNVATPQFVVNGRRVVTGSDARELGTALRAADRGTAGPAIGVQGGRVLIGVGKPAASATVWLVRYDPRERVVKIGSGENGGRALPHRNIVTGLRPLGVWTGAPVSFPQPAYRDPAQRSAVLLQQGRGGPIVAAGRI</sequence>
<organism evidence="2">
    <name type="scientific">uncultured Sphingomonadaceae bacterium</name>
    <dbReference type="NCBI Taxonomy" id="169976"/>
    <lineage>
        <taxon>Bacteria</taxon>
        <taxon>Pseudomonadati</taxon>
        <taxon>Pseudomonadota</taxon>
        <taxon>Alphaproteobacteria</taxon>
        <taxon>Sphingomonadales</taxon>
        <taxon>Sphingomonadaceae</taxon>
        <taxon>environmental samples</taxon>
    </lineage>
</organism>
<dbReference type="InterPro" id="IPR010634">
    <property type="entry name" value="DUF1223"/>
</dbReference>
<dbReference type="PANTHER" id="PTHR36057">
    <property type="match status" value="1"/>
</dbReference>
<evidence type="ECO:0008006" key="3">
    <source>
        <dbReference type="Google" id="ProtNLM"/>
    </source>
</evidence>
<dbReference type="SUPFAM" id="SSF52833">
    <property type="entry name" value="Thioredoxin-like"/>
    <property type="match status" value="1"/>
</dbReference>
<dbReference type="PANTHER" id="PTHR36057:SF1">
    <property type="entry name" value="LIPOPROTEIN LIPID ATTACHMENT SITE-LIKE PROTEIN, PUTATIVE (DUF1223)-RELATED"/>
    <property type="match status" value="1"/>
</dbReference>
<evidence type="ECO:0000256" key="1">
    <source>
        <dbReference type="SAM" id="SignalP"/>
    </source>
</evidence>